<evidence type="ECO:0000313" key="2">
    <source>
        <dbReference type="EMBL" id="KAG2904111.1"/>
    </source>
</evidence>
<dbReference type="Proteomes" id="UP000774804">
    <property type="component" value="Unassembled WGS sequence"/>
</dbReference>
<evidence type="ECO:0000313" key="3">
    <source>
        <dbReference type="EMBL" id="KAG2972694.1"/>
    </source>
</evidence>
<accession>A0A8T1FIY6</accession>
<dbReference type="AlphaFoldDB" id="A0A8T1FIY6"/>
<protein>
    <recommendedName>
        <fullName evidence="1">SET domain-containing protein</fullName>
    </recommendedName>
</protein>
<evidence type="ECO:0000313" key="4">
    <source>
        <dbReference type="Proteomes" id="UP000697107"/>
    </source>
</evidence>
<organism evidence="3 4">
    <name type="scientific">Phytophthora cactorum</name>
    <dbReference type="NCBI Taxonomy" id="29920"/>
    <lineage>
        <taxon>Eukaryota</taxon>
        <taxon>Sar</taxon>
        <taxon>Stramenopiles</taxon>
        <taxon>Oomycota</taxon>
        <taxon>Peronosporomycetes</taxon>
        <taxon>Peronosporales</taxon>
        <taxon>Peronosporaceae</taxon>
        <taxon>Phytophthora</taxon>
    </lineage>
</organism>
<proteinExistence type="predicted"/>
<dbReference type="EMBL" id="RCML01000608">
    <property type="protein sequence ID" value="KAG2972694.1"/>
    <property type="molecule type" value="Genomic_DNA"/>
</dbReference>
<reference evidence="3" key="1">
    <citation type="submission" date="2018-10" db="EMBL/GenBank/DDBJ databases">
        <title>Effector identification in a new, highly contiguous assembly of the strawberry crown rot pathogen Phytophthora cactorum.</title>
        <authorList>
            <person name="Armitage A.D."/>
            <person name="Nellist C.F."/>
            <person name="Bates H."/>
            <person name="Vickerstaff R.J."/>
            <person name="Harrison R.J."/>
        </authorList>
    </citation>
    <scope>NUCLEOTIDE SEQUENCE</scope>
    <source>
        <strain evidence="2">4032</strain>
        <strain evidence="3">P415</strain>
    </source>
</reference>
<evidence type="ECO:0000259" key="1">
    <source>
        <dbReference type="Pfam" id="PF00856"/>
    </source>
</evidence>
<dbReference type="InterPro" id="IPR001214">
    <property type="entry name" value="SET_dom"/>
</dbReference>
<name>A0A8T1FIY6_9STRA</name>
<gene>
    <name evidence="2" type="ORF">PC115_g15085</name>
    <name evidence="3" type="ORF">PC118_g15537</name>
</gene>
<sequence length="85" mass="10123">MPVPNREVIDTRRLGELVRFANHSCSPNCVMERWEGKHAAFLSPNKTFSRRRDYRRLWKCIRATRAKETMSLRSHKLYGIYVKQA</sequence>
<dbReference type="Proteomes" id="UP000697107">
    <property type="component" value="Unassembled WGS sequence"/>
</dbReference>
<dbReference type="EMBL" id="RCMI01000602">
    <property type="protein sequence ID" value="KAG2904111.1"/>
    <property type="molecule type" value="Genomic_DNA"/>
</dbReference>
<dbReference type="Gene3D" id="2.170.270.10">
    <property type="entry name" value="SET domain"/>
    <property type="match status" value="1"/>
</dbReference>
<dbReference type="InterPro" id="IPR046341">
    <property type="entry name" value="SET_dom_sf"/>
</dbReference>
<dbReference type="Pfam" id="PF00856">
    <property type="entry name" value="SET"/>
    <property type="match status" value="1"/>
</dbReference>
<dbReference type="SUPFAM" id="SSF82199">
    <property type="entry name" value="SET domain"/>
    <property type="match status" value="1"/>
</dbReference>
<feature type="domain" description="SET" evidence="1">
    <location>
        <begin position="7"/>
        <end position="38"/>
    </location>
</feature>
<comment type="caution">
    <text evidence="3">The sequence shown here is derived from an EMBL/GenBank/DDBJ whole genome shotgun (WGS) entry which is preliminary data.</text>
</comment>